<evidence type="ECO:0000313" key="2">
    <source>
        <dbReference type="Proteomes" id="UP000499080"/>
    </source>
</evidence>
<sequence length="91" mass="10442">MCSPEKCYFMNSLGTRWPSGRSRFRILRVPGSKPDSTEDPSCLWAWCMLILTWVKFPSDSVEPKFGEEGATSSSDRVQNYEIRPKLALELH</sequence>
<accession>A0A4Y2CGT4</accession>
<comment type="caution">
    <text evidence="1">The sequence shown here is derived from an EMBL/GenBank/DDBJ whole genome shotgun (WGS) entry which is preliminary data.</text>
</comment>
<protein>
    <submittedName>
        <fullName evidence="1">Uncharacterized protein</fullName>
    </submittedName>
</protein>
<organism evidence="1 2">
    <name type="scientific">Araneus ventricosus</name>
    <name type="common">Orbweaver spider</name>
    <name type="synonym">Epeira ventricosa</name>
    <dbReference type="NCBI Taxonomy" id="182803"/>
    <lineage>
        <taxon>Eukaryota</taxon>
        <taxon>Metazoa</taxon>
        <taxon>Ecdysozoa</taxon>
        <taxon>Arthropoda</taxon>
        <taxon>Chelicerata</taxon>
        <taxon>Arachnida</taxon>
        <taxon>Araneae</taxon>
        <taxon>Araneomorphae</taxon>
        <taxon>Entelegynae</taxon>
        <taxon>Araneoidea</taxon>
        <taxon>Araneidae</taxon>
        <taxon>Araneus</taxon>
    </lineage>
</organism>
<proteinExistence type="predicted"/>
<dbReference type="Proteomes" id="UP000499080">
    <property type="component" value="Unassembled WGS sequence"/>
</dbReference>
<name>A0A4Y2CGT4_ARAVE</name>
<dbReference type="EMBL" id="BGPR01000186">
    <property type="protein sequence ID" value="GBM03066.1"/>
    <property type="molecule type" value="Genomic_DNA"/>
</dbReference>
<gene>
    <name evidence="1" type="ORF">AVEN_14572_1</name>
</gene>
<keyword evidence="2" id="KW-1185">Reference proteome</keyword>
<evidence type="ECO:0000313" key="1">
    <source>
        <dbReference type="EMBL" id="GBM03066.1"/>
    </source>
</evidence>
<dbReference type="AlphaFoldDB" id="A0A4Y2CGT4"/>
<reference evidence="1 2" key="1">
    <citation type="journal article" date="2019" name="Sci. Rep.">
        <title>Orb-weaving spider Araneus ventricosus genome elucidates the spidroin gene catalogue.</title>
        <authorList>
            <person name="Kono N."/>
            <person name="Nakamura H."/>
            <person name="Ohtoshi R."/>
            <person name="Moran D.A.P."/>
            <person name="Shinohara A."/>
            <person name="Yoshida Y."/>
            <person name="Fujiwara M."/>
            <person name="Mori M."/>
            <person name="Tomita M."/>
            <person name="Arakawa K."/>
        </authorList>
    </citation>
    <scope>NUCLEOTIDE SEQUENCE [LARGE SCALE GENOMIC DNA]</scope>
</reference>